<feature type="transmembrane region" description="Helical" evidence="7">
    <location>
        <begin position="345"/>
        <end position="363"/>
    </location>
</feature>
<feature type="transmembrane region" description="Helical" evidence="7">
    <location>
        <begin position="82"/>
        <end position="109"/>
    </location>
</feature>
<reference evidence="8 9" key="1">
    <citation type="submission" date="2022-01" db="EMBL/GenBank/DDBJ databases">
        <title>Whole genome-based taxonomy of the Shewanellaceae.</title>
        <authorList>
            <person name="Martin-Rodriguez A.J."/>
        </authorList>
    </citation>
    <scope>NUCLEOTIDE SEQUENCE [LARGE SCALE GENOMIC DNA]</scope>
    <source>
        <strain evidence="8 9">DSM 24955</strain>
    </source>
</reference>
<dbReference type="PANTHER" id="PTHR43549">
    <property type="entry name" value="MULTIDRUG RESISTANCE PROTEIN YPNP-RELATED"/>
    <property type="match status" value="1"/>
</dbReference>
<dbReference type="InterPro" id="IPR052031">
    <property type="entry name" value="Membrane_Transporter-Flippase"/>
</dbReference>
<sequence>MFLVSFKNAVILFIVLLSNITGSYFIGVCDGELLIALGLTVPITVLTISIGTGIGTGAAIYVGYLQGKKQCELIYHFVQSVYLGLGIVLIPVSWLVSSLMGDLVGIFIYDYSLSESVSEYLTIWVLGVPLLFISMVSSQILRALGDLKSYGIVLLIAAGLTLVLEPLFIFGFGIVPALGIRGIGAAFLCSSLGSSIVALGLLTKRFTDITVKTIDFSDCIQHLKKLFMVSKNLILLSAQAPLIKLFLVAVVARNEPIAAAVLGLCFRFEAVFLIPVNAISGCLFTLFPRLLGEGWINKANALLLKAWVTAFMLQTFIALAIFLAMDLLVEMLGMTLEFEFYFRQYFYVVSWSYGFLSISILLSHALNMYGMQTSSLATSLVRNFLCLLPLFLVVQSICGFELAVYVLFSVNVLFAFIYLAIFYSCSGLLKLATCL</sequence>
<dbReference type="EMBL" id="JAKIKU010000007">
    <property type="protein sequence ID" value="MCL1046539.1"/>
    <property type="molecule type" value="Genomic_DNA"/>
</dbReference>
<evidence type="ECO:0000256" key="3">
    <source>
        <dbReference type="ARBA" id="ARBA00022475"/>
    </source>
</evidence>
<dbReference type="InterPro" id="IPR002528">
    <property type="entry name" value="MATE_fam"/>
</dbReference>
<keyword evidence="9" id="KW-1185">Reference proteome</keyword>
<feature type="transmembrane region" description="Helical" evidence="7">
    <location>
        <begin position="153"/>
        <end position="174"/>
    </location>
</feature>
<gene>
    <name evidence="8" type="ORF">L2737_14590</name>
</gene>
<keyword evidence="4 7" id="KW-0812">Transmembrane</keyword>
<organism evidence="8 9">
    <name type="scientific">Shewanella electrodiphila</name>
    <dbReference type="NCBI Taxonomy" id="934143"/>
    <lineage>
        <taxon>Bacteria</taxon>
        <taxon>Pseudomonadati</taxon>
        <taxon>Pseudomonadota</taxon>
        <taxon>Gammaproteobacteria</taxon>
        <taxon>Alteromonadales</taxon>
        <taxon>Shewanellaceae</taxon>
        <taxon>Shewanella</taxon>
    </lineage>
</organism>
<dbReference type="Pfam" id="PF01554">
    <property type="entry name" value="MatE"/>
    <property type="match status" value="2"/>
</dbReference>
<feature type="transmembrane region" description="Helical" evidence="7">
    <location>
        <begin position="412"/>
        <end position="432"/>
    </location>
</feature>
<dbReference type="Proteomes" id="UP001202134">
    <property type="component" value="Unassembled WGS sequence"/>
</dbReference>
<comment type="caution">
    <text evidence="8">The sequence shown here is derived from an EMBL/GenBank/DDBJ whole genome shotgun (WGS) entry which is preliminary data.</text>
</comment>
<evidence type="ECO:0000256" key="5">
    <source>
        <dbReference type="ARBA" id="ARBA00022989"/>
    </source>
</evidence>
<feature type="transmembrane region" description="Helical" evidence="7">
    <location>
        <begin position="272"/>
        <end position="291"/>
    </location>
</feature>
<evidence type="ECO:0000256" key="2">
    <source>
        <dbReference type="ARBA" id="ARBA00022448"/>
    </source>
</evidence>
<keyword evidence="6 7" id="KW-0472">Membrane</keyword>
<feature type="transmembrane region" description="Helical" evidence="7">
    <location>
        <begin position="384"/>
        <end position="406"/>
    </location>
</feature>
<accession>A0ABT0KSA5</accession>
<evidence type="ECO:0000256" key="1">
    <source>
        <dbReference type="ARBA" id="ARBA00004651"/>
    </source>
</evidence>
<feature type="transmembrane region" description="Helical" evidence="7">
    <location>
        <begin position="233"/>
        <end position="252"/>
    </location>
</feature>
<protein>
    <submittedName>
        <fullName evidence="8">Uncharacterized protein</fullName>
    </submittedName>
</protein>
<feature type="transmembrane region" description="Helical" evidence="7">
    <location>
        <begin position="180"/>
        <end position="202"/>
    </location>
</feature>
<keyword evidence="3" id="KW-1003">Cell membrane</keyword>
<feature type="transmembrane region" description="Helical" evidence="7">
    <location>
        <begin position="121"/>
        <end position="141"/>
    </location>
</feature>
<feature type="transmembrane region" description="Helical" evidence="7">
    <location>
        <begin position="35"/>
        <end position="62"/>
    </location>
</feature>
<dbReference type="PANTHER" id="PTHR43549:SF2">
    <property type="entry name" value="MULTIDRUG RESISTANCE PROTEIN NORM-RELATED"/>
    <property type="match status" value="1"/>
</dbReference>
<evidence type="ECO:0000256" key="4">
    <source>
        <dbReference type="ARBA" id="ARBA00022692"/>
    </source>
</evidence>
<evidence type="ECO:0000313" key="8">
    <source>
        <dbReference type="EMBL" id="MCL1046539.1"/>
    </source>
</evidence>
<name>A0ABT0KSA5_9GAMM</name>
<keyword evidence="2" id="KW-0813">Transport</keyword>
<dbReference type="RefSeq" id="WP_248956183.1">
    <property type="nucleotide sequence ID" value="NZ_JAKIKU010000007.1"/>
</dbReference>
<evidence type="ECO:0000313" key="9">
    <source>
        <dbReference type="Proteomes" id="UP001202134"/>
    </source>
</evidence>
<proteinExistence type="predicted"/>
<keyword evidence="5 7" id="KW-1133">Transmembrane helix</keyword>
<evidence type="ECO:0000256" key="7">
    <source>
        <dbReference type="SAM" id="Phobius"/>
    </source>
</evidence>
<comment type="subcellular location">
    <subcellularLocation>
        <location evidence="1">Cell membrane</location>
        <topology evidence="1">Multi-pass membrane protein</topology>
    </subcellularLocation>
</comment>
<feature type="transmembrane region" description="Helical" evidence="7">
    <location>
        <begin position="303"/>
        <end position="325"/>
    </location>
</feature>
<evidence type="ECO:0000256" key="6">
    <source>
        <dbReference type="ARBA" id="ARBA00023136"/>
    </source>
</evidence>